<name>A0A1R3JQL0_9ROSI</name>
<dbReference type="Proteomes" id="UP000187203">
    <property type="component" value="Unassembled WGS sequence"/>
</dbReference>
<evidence type="ECO:0000313" key="4">
    <source>
        <dbReference type="Proteomes" id="UP000187203"/>
    </source>
</evidence>
<keyword evidence="2" id="KW-0812">Transmembrane</keyword>
<accession>A0A1R3JQL0</accession>
<keyword evidence="4" id="KW-1185">Reference proteome</keyword>
<feature type="transmembrane region" description="Helical" evidence="2">
    <location>
        <begin position="145"/>
        <end position="167"/>
    </location>
</feature>
<feature type="compositionally biased region" description="Polar residues" evidence="1">
    <location>
        <begin position="21"/>
        <end position="38"/>
    </location>
</feature>
<comment type="caution">
    <text evidence="3">The sequence shown here is derived from an EMBL/GenBank/DDBJ whole genome shotgun (WGS) entry which is preliminary data.</text>
</comment>
<feature type="region of interest" description="Disordered" evidence="1">
    <location>
        <begin position="1"/>
        <end position="39"/>
    </location>
</feature>
<protein>
    <submittedName>
        <fullName evidence="3">F-box protein</fullName>
    </submittedName>
</protein>
<organism evidence="3 4">
    <name type="scientific">Corchorus olitorius</name>
    <dbReference type="NCBI Taxonomy" id="93759"/>
    <lineage>
        <taxon>Eukaryota</taxon>
        <taxon>Viridiplantae</taxon>
        <taxon>Streptophyta</taxon>
        <taxon>Embryophyta</taxon>
        <taxon>Tracheophyta</taxon>
        <taxon>Spermatophyta</taxon>
        <taxon>Magnoliopsida</taxon>
        <taxon>eudicotyledons</taxon>
        <taxon>Gunneridae</taxon>
        <taxon>Pentapetalae</taxon>
        <taxon>rosids</taxon>
        <taxon>malvids</taxon>
        <taxon>Malvales</taxon>
        <taxon>Malvaceae</taxon>
        <taxon>Grewioideae</taxon>
        <taxon>Apeibeae</taxon>
        <taxon>Corchorus</taxon>
    </lineage>
</organism>
<evidence type="ECO:0000256" key="1">
    <source>
        <dbReference type="SAM" id="MobiDB-lite"/>
    </source>
</evidence>
<gene>
    <name evidence="3" type="ORF">COLO4_14889</name>
</gene>
<dbReference type="EMBL" id="AWUE01015476">
    <property type="protein sequence ID" value="OMO97105.1"/>
    <property type="molecule type" value="Genomic_DNA"/>
</dbReference>
<keyword evidence="2" id="KW-1133">Transmembrane helix</keyword>
<feature type="compositionally biased region" description="Polar residues" evidence="1">
    <location>
        <begin position="1"/>
        <end position="13"/>
    </location>
</feature>
<reference evidence="4" key="1">
    <citation type="submission" date="2013-09" db="EMBL/GenBank/DDBJ databases">
        <title>Corchorus olitorius genome sequencing.</title>
        <authorList>
            <person name="Alam M."/>
            <person name="Haque M.S."/>
            <person name="Islam M.S."/>
            <person name="Emdad E.M."/>
            <person name="Islam M.M."/>
            <person name="Ahmed B."/>
            <person name="Halim A."/>
            <person name="Hossen Q.M.M."/>
            <person name="Hossain M.Z."/>
            <person name="Ahmed R."/>
            <person name="Khan M.M."/>
            <person name="Islam R."/>
            <person name="Rashid M.M."/>
            <person name="Khan S.A."/>
            <person name="Rahman M.S."/>
            <person name="Alam M."/>
            <person name="Yahiya A.S."/>
            <person name="Khan M.S."/>
            <person name="Azam M.S."/>
            <person name="Haque T."/>
            <person name="Lashkar M.Z.H."/>
            <person name="Akhand A.I."/>
            <person name="Morshed G."/>
            <person name="Roy S."/>
            <person name="Uddin K.S."/>
            <person name="Rabeya T."/>
            <person name="Hossain A.S."/>
            <person name="Chowdhury A."/>
            <person name="Snigdha A.R."/>
            <person name="Mortoza M.S."/>
            <person name="Matin S.A."/>
            <person name="Hoque S.M.E."/>
            <person name="Islam M.K."/>
            <person name="Roy D.K."/>
            <person name="Haider R."/>
            <person name="Moosa M.M."/>
            <person name="Elias S.M."/>
            <person name="Hasan A.M."/>
            <person name="Jahan S."/>
            <person name="Shafiuddin M."/>
            <person name="Mahmood N."/>
            <person name="Shommy N.S."/>
        </authorList>
    </citation>
    <scope>NUCLEOTIDE SEQUENCE [LARGE SCALE GENOMIC DNA]</scope>
    <source>
        <strain evidence="4">cv. O-4</strain>
    </source>
</reference>
<proteinExistence type="predicted"/>
<keyword evidence="2" id="KW-0472">Membrane</keyword>
<dbReference type="AlphaFoldDB" id="A0A1R3JQL0"/>
<sequence>MVPITTDTSSQEASVGESERASSIQEAPPHENSNSKVDSGNFPFVESLGYEDPDFLGIEQLLEFGSFEDVSFFTWVKMDQFYDENGGATKDCKVSYLPRRLLKAETNVVCPKRLLHKLITATTMALETLAIDGIEAFKFGCILSFYILVNFIFCLYVFFFCFFISFLF</sequence>
<evidence type="ECO:0000313" key="3">
    <source>
        <dbReference type="EMBL" id="OMO97105.1"/>
    </source>
</evidence>
<evidence type="ECO:0000256" key="2">
    <source>
        <dbReference type="SAM" id="Phobius"/>
    </source>
</evidence>